<dbReference type="AlphaFoldDB" id="A0A3S3NB34"/>
<proteinExistence type="predicted"/>
<accession>A0A3S3NB34</accession>
<evidence type="ECO:0000313" key="3">
    <source>
        <dbReference type="Proteomes" id="UP000283530"/>
    </source>
</evidence>
<dbReference type="GO" id="GO:0005634">
    <property type="term" value="C:nucleus"/>
    <property type="evidence" value="ECO:0007669"/>
    <property type="project" value="TreeGrafter"/>
</dbReference>
<evidence type="ECO:0000256" key="1">
    <source>
        <dbReference type="SAM" id="MobiDB-lite"/>
    </source>
</evidence>
<dbReference type="PANTHER" id="PTHR33912">
    <property type="entry name" value="OS01G0939400 PROTEIN"/>
    <property type="match status" value="1"/>
</dbReference>
<protein>
    <submittedName>
        <fullName evidence="2">Uncharacterized protein</fullName>
    </submittedName>
</protein>
<feature type="region of interest" description="Disordered" evidence="1">
    <location>
        <begin position="1"/>
        <end position="23"/>
    </location>
</feature>
<sequence length="106" mass="12051">MSKDSDETQQRSSRLRRHAPASIQVNSSSNCMSNWKIAIPLLSPLAMSPSSPVYEDRTVEMPEKVPEKDCKSLEKEMMIFRSWQHPAAPFHYEPAPIMATFVSHCT</sequence>
<name>A0A3S3NB34_9MAGN</name>
<keyword evidence="3" id="KW-1185">Reference proteome</keyword>
<reference evidence="2 3" key="1">
    <citation type="journal article" date="2019" name="Nat. Plants">
        <title>Stout camphor tree genome fills gaps in understanding of flowering plant genome evolution.</title>
        <authorList>
            <person name="Chaw S.M."/>
            <person name="Liu Y.C."/>
            <person name="Wu Y.W."/>
            <person name="Wang H.Y."/>
            <person name="Lin C.I."/>
            <person name="Wu C.S."/>
            <person name="Ke H.M."/>
            <person name="Chang L.Y."/>
            <person name="Hsu C.Y."/>
            <person name="Yang H.T."/>
            <person name="Sudianto E."/>
            <person name="Hsu M.H."/>
            <person name="Wu K.P."/>
            <person name="Wang L.N."/>
            <person name="Leebens-Mack J.H."/>
            <person name="Tsai I.J."/>
        </authorList>
    </citation>
    <scope>NUCLEOTIDE SEQUENCE [LARGE SCALE GENOMIC DNA]</scope>
    <source>
        <strain evidence="3">cv. Chaw 1501</strain>
        <tissue evidence="2">Young leaves</tissue>
    </source>
</reference>
<comment type="caution">
    <text evidence="2">The sequence shown here is derived from an EMBL/GenBank/DDBJ whole genome shotgun (WGS) entry which is preliminary data.</text>
</comment>
<dbReference type="PANTHER" id="PTHR33912:SF2">
    <property type="entry name" value="PUTATIVE-RELATED"/>
    <property type="match status" value="1"/>
</dbReference>
<dbReference type="EMBL" id="QPKB01000009">
    <property type="protein sequence ID" value="RWR91661.1"/>
    <property type="molecule type" value="Genomic_DNA"/>
</dbReference>
<dbReference type="InterPro" id="IPR040381">
    <property type="entry name" value="At4g14450-like"/>
</dbReference>
<organism evidence="2 3">
    <name type="scientific">Cinnamomum micranthum f. kanehirae</name>
    <dbReference type="NCBI Taxonomy" id="337451"/>
    <lineage>
        <taxon>Eukaryota</taxon>
        <taxon>Viridiplantae</taxon>
        <taxon>Streptophyta</taxon>
        <taxon>Embryophyta</taxon>
        <taxon>Tracheophyta</taxon>
        <taxon>Spermatophyta</taxon>
        <taxon>Magnoliopsida</taxon>
        <taxon>Magnoliidae</taxon>
        <taxon>Laurales</taxon>
        <taxon>Lauraceae</taxon>
        <taxon>Cinnamomum</taxon>
    </lineage>
</organism>
<dbReference type="OrthoDB" id="673645at2759"/>
<dbReference type="GO" id="GO:0005737">
    <property type="term" value="C:cytoplasm"/>
    <property type="evidence" value="ECO:0007669"/>
    <property type="project" value="TreeGrafter"/>
</dbReference>
<gene>
    <name evidence="2" type="ORF">CKAN_02082700</name>
</gene>
<dbReference type="Proteomes" id="UP000283530">
    <property type="component" value="Unassembled WGS sequence"/>
</dbReference>
<evidence type="ECO:0000313" key="2">
    <source>
        <dbReference type="EMBL" id="RWR91661.1"/>
    </source>
</evidence>